<name>A0A9C6X2D3_FRAOC</name>
<reference evidence="3" key="1">
    <citation type="submission" date="2025-08" db="UniProtKB">
        <authorList>
            <consortium name="RefSeq"/>
        </authorList>
    </citation>
    <scope>IDENTIFICATION</scope>
    <source>
        <tissue evidence="3">Whole organism</tissue>
    </source>
</reference>
<sequence length="116" mass="12933">MPGLQNSNRTKAMFAKIGIEPPVLKDSRNEKRKLRDRNERFDDAASYTGSEFQVLNPDFAAAAIATSAQRKCESWLQNKPYKDSSLDSVTPPQKESKACGLPFISLHNSFKHNGCS</sequence>
<evidence type="ECO:0000256" key="1">
    <source>
        <dbReference type="SAM" id="MobiDB-lite"/>
    </source>
</evidence>
<dbReference type="KEGG" id="foc:113213777"/>
<dbReference type="AlphaFoldDB" id="A0A9C6X2D3"/>
<dbReference type="Proteomes" id="UP000504606">
    <property type="component" value="Unplaced"/>
</dbReference>
<dbReference type="RefSeq" id="XP_052127869.1">
    <property type="nucleotide sequence ID" value="XM_052271909.1"/>
</dbReference>
<dbReference type="GeneID" id="113213777"/>
<organism evidence="2 3">
    <name type="scientific">Frankliniella occidentalis</name>
    <name type="common">Western flower thrips</name>
    <name type="synonym">Euthrips occidentalis</name>
    <dbReference type="NCBI Taxonomy" id="133901"/>
    <lineage>
        <taxon>Eukaryota</taxon>
        <taxon>Metazoa</taxon>
        <taxon>Ecdysozoa</taxon>
        <taxon>Arthropoda</taxon>
        <taxon>Hexapoda</taxon>
        <taxon>Insecta</taxon>
        <taxon>Pterygota</taxon>
        <taxon>Neoptera</taxon>
        <taxon>Paraneoptera</taxon>
        <taxon>Thysanoptera</taxon>
        <taxon>Terebrantia</taxon>
        <taxon>Thripoidea</taxon>
        <taxon>Thripidae</taxon>
        <taxon>Frankliniella</taxon>
    </lineage>
</organism>
<gene>
    <name evidence="3" type="primary">LOC113213777</name>
</gene>
<feature type="region of interest" description="Disordered" evidence="1">
    <location>
        <begin position="18"/>
        <end position="42"/>
    </location>
</feature>
<protein>
    <submittedName>
        <fullName evidence="3">Uncharacterized protein LOC113213777</fullName>
    </submittedName>
</protein>
<keyword evidence="2" id="KW-1185">Reference proteome</keyword>
<evidence type="ECO:0000313" key="2">
    <source>
        <dbReference type="Proteomes" id="UP000504606"/>
    </source>
</evidence>
<accession>A0A9C6X2D3</accession>
<evidence type="ECO:0000313" key="3">
    <source>
        <dbReference type="RefSeq" id="XP_052127869.1"/>
    </source>
</evidence>
<proteinExistence type="predicted"/>